<comment type="caution">
    <text evidence="2">The sequence shown here is derived from an EMBL/GenBank/DDBJ whole genome shotgun (WGS) entry which is preliminary data.</text>
</comment>
<organism evidence="2">
    <name type="scientific">marine sediment metagenome</name>
    <dbReference type="NCBI Taxonomy" id="412755"/>
    <lineage>
        <taxon>unclassified sequences</taxon>
        <taxon>metagenomes</taxon>
        <taxon>ecological metagenomes</taxon>
    </lineage>
</organism>
<name>X1PHM7_9ZZZZ</name>
<sequence length="51" mass="5690">MDANIFTAITTTILAIAAILAYLVQRARYLKEIEPDLDLEWPTSIRVGKLG</sequence>
<feature type="transmembrane region" description="Helical" evidence="1">
    <location>
        <begin position="6"/>
        <end position="24"/>
    </location>
</feature>
<evidence type="ECO:0000256" key="1">
    <source>
        <dbReference type="SAM" id="Phobius"/>
    </source>
</evidence>
<gene>
    <name evidence="2" type="ORF">S06H3_49853</name>
</gene>
<keyword evidence="1" id="KW-0472">Membrane</keyword>
<dbReference type="AlphaFoldDB" id="X1PHM7"/>
<feature type="non-terminal residue" evidence="2">
    <location>
        <position position="51"/>
    </location>
</feature>
<protein>
    <submittedName>
        <fullName evidence="2">Uncharacterized protein</fullName>
    </submittedName>
</protein>
<evidence type="ECO:0000313" key="2">
    <source>
        <dbReference type="EMBL" id="GAI38525.1"/>
    </source>
</evidence>
<dbReference type="EMBL" id="BARV01031516">
    <property type="protein sequence ID" value="GAI38525.1"/>
    <property type="molecule type" value="Genomic_DNA"/>
</dbReference>
<keyword evidence="1" id="KW-0812">Transmembrane</keyword>
<keyword evidence="1" id="KW-1133">Transmembrane helix</keyword>
<reference evidence="2" key="1">
    <citation type="journal article" date="2014" name="Front. Microbiol.">
        <title>High frequency of phylogenetically diverse reductive dehalogenase-homologous genes in deep subseafloor sedimentary metagenomes.</title>
        <authorList>
            <person name="Kawai M."/>
            <person name="Futagami T."/>
            <person name="Toyoda A."/>
            <person name="Takaki Y."/>
            <person name="Nishi S."/>
            <person name="Hori S."/>
            <person name="Arai W."/>
            <person name="Tsubouchi T."/>
            <person name="Morono Y."/>
            <person name="Uchiyama I."/>
            <person name="Ito T."/>
            <person name="Fujiyama A."/>
            <person name="Inagaki F."/>
            <person name="Takami H."/>
        </authorList>
    </citation>
    <scope>NUCLEOTIDE SEQUENCE</scope>
    <source>
        <strain evidence="2">Expedition CK06-06</strain>
    </source>
</reference>
<accession>X1PHM7</accession>
<proteinExistence type="predicted"/>